<feature type="region of interest" description="Disordered" evidence="1">
    <location>
        <begin position="271"/>
        <end position="294"/>
    </location>
</feature>
<comment type="caution">
    <text evidence="2">The sequence shown here is derived from an EMBL/GenBank/DDBJ whole genome shotgun (WGS) entry which is preliminary data.</text>
</comment>
<evidence type="ECO:0000313" key="2">
    <source>
        <dbReference type="EMBL" id="KAK4527327.1"/>
    </source>
</evidence>
<reference evidence="2 3" key="1">
    <citation type="submission" date="2022-07" db="EMBL/GenBank/DDBJ databases">
        <title>Genome-wide signatures of adaptation to extreme environments.</title>
        <authorList>
            <person name="Cho C.H."/>
            <person name="Yoon H.S."/>
        </authorList>
    </citation>
    <scope>NUCLEOTIDE SEQUENCE [LARGE SCALE GENOMIC DNA]</scope>
    <source>
        <strain evidence="2 3">108.79 E11</strain>
    </source>
</reference>
<proteinExistence type="predicted"/>
<evidence type="ECO:0000313" key="3">
    <source>
        <dbReference type="Proteomes" id="UP001300502"/>
    </source>
</evidence>
<organism evidence="2 3">
    <name type="scientific">Galdieria yellowstonensis</name>
    <dbReference type="NCBI Taxonomy" id="3028027"/>
    <lineage>
        <taxon>Eukaryota</taxon>
        <taxon>Rhodophyta</taxon>
        <taxon>Bangiophyceae</taxon>
        <taxon>Galdieriales</taxon>
        <taxon>Galdieriaceae</taxon>
        <taxon>Galdieria</taxon>
    </lineage>
</organism>
<accession>A0AAV9IJ00</accession>
<dbReference type="AlphaFoldDB" id="A0AAV9IJ00"/>
<keyword evidence="3" id="KW-1185">Reference proteome</keyword>
<sequence>MTLFSLRLLQHPVTRDFFAETVETSLPPFPTESMTGLEVTFELEGMIEKEKLLFLPLGVVSGLFIGSVLGEPHSLMNGMGQSHQSLHPPSCRRFALDLEKQELMEVSWYLDRQVLLVNWVHFPTDSHCLSYFVVYEAPPPGKLPHKLYKSVEMISRFDPVSDNDCYLLPSRSLEGKKRSRVCSVPEVRLFFQRIMAPKSGVVRTTEYLPAENSMPIDHLARFRSHSRLLQDSEMNCFLSLNKTHPVSQLPLIETDNALEGIRQLLYSQQRMDSNRNKSNHGESSLWNPTSTTSTSENSYCKKCETRNKEFVDSKQVSLDCEFCKQSSLQEGHTPTWIDAWNSMSTEEHFASNNNNNNNNSKAYSPQ</sequence>
<protein>
    <submittedName>
        <fullName evidence="2">Uncharacterized protein</fullName>
    </submittedName>
</protein>
<dbReference type="EMBL" id="JANCYU010000050">
    <property type="protein sequence ID" value="KAK4527327.1"/>
    <property type="molecule type" value="Genomic_DNA"/>
</dbReference>
<feature type="region of interest" description="Disordered" evidence="1">
    <location>
        <begin position="347"/>
        <end position="366"/>
    </location>
</feature>
<evidence type="ECO:0000256" key="1">
    <source>
        <dbReference type="SAM" id="MobiDB-lite"/>
    </source>
</evidence>
<dbReference type="Proteomes" id="UP001300502">
    <property type="component" value="Unassembled WGS sequence"/>
</dbReference>
<gene>
    <name evidence="2" type="ORF">GAYE_SCF38G5249</name>
</gene>
<name>A0AAV9IJ00_9RHOD</name>